<sequence length="1914" mass="215994">MEGHHDHTEFSCKSCRRPDSSRANMIVCEQCRLWEHFDCAGVEESMQSRPFVCKQCKNLDTAGSTISSRLRSHTKRIPSGQASEGKSVSKAGSKKSSIASSSRSSVVKARLELIEEEARVKQIELDEEEALMKLEREEAQRQLEVKKKQLEEQKRLAEEDSNLRQRALEAEKVRLLKQQSIRRESLEKRNEIVLQISERGSVVESMADSQEKVSQWLATNSSHGMTEGKTLGIQRGPQTELVPPAPREVPKQIIEAPIGSKGISKLPSPEPQAQDARGFHRSSFVLHSELVSEHQRNQLPPRRVVSSREVRSSTVREPFQQYVSSSRPFHSLPAMAYLRTPPMNVSDEPRGNFSQVHQAYHPMPSCSTPNRYSALPNLQPAPHHSLDLQGAHRGTLLEPVDLPNGLNRESTLVRPPPFVAESRAMQHEPPGVLSPQQIAARQVVGKDLPSFSGNPADWPLFISSFEQSTVACGYSTAENLVRLQRCLTGHAREAVRSRLLLPGNVPHVISTLRTLYGRPELLIRSLHDKIRRTPGPRHDRPESILEFGLAVQNFVDHLQAADQEEHLANPMLMQELVEKLPGPMRMDWATFKGQHQRATVSTFGEFMARLVTAASEVSFDLPGLPKGPSTDNHQRPREKARIQTHVSDNPASPWSAVVNNRKLPKPCAACEREGHRVADCSVFKQLNLKDRLQKVQDMGLCRTCLNNHGKWPCKSWQGCGIEGCRLKHHTLLHPNTAPTTSTHSVNVSANERPSNEGYTLFRVLPVVLYGNGKSLTVFAFIDEGSQITMLEERVAKELGISGPRKPLTLQWTGNVNRNELNSEEISLEIAGKNSKNHFELRNARTVSCLLLPAQRLNYREMAACFPHLKGLPVEDYDLVRPKLLIGLDNLRLGVPLRIREGGPFDPIAAKCRLGWSVYGRASPTPIPRAIVNFHTAAAVTSDDLLNDQLRDYFTLESLGVAAPNEKLESEEEKRARQLLEETTRRTTSGFETGLLWKGDDPVFPDTYPMAVRRMKALENKFRGDPAMMQRISEQLLEFERKGYIRKVDETEAATINTQKTWFLPLGVVINPKKPGKIRVIWDAAAKVSGISFNSYLLKGAGADLRSSGHNVWLYLLAVVCPVCQNTNAEQYALQYPRAAAAIKEHHYVDDYLDSFRTVQEAIQVVNDVKLVHSKGGFEIRNFLSNEDEVLKRTGEIEPDSSKDFALVRAEAIESVLGIKWIPAEDVFTYTFAMRDDLQHILHKNHTPTKREVLKVIMSLFDPLGFASFFLVHGKVLMQDIWASGIDWDEQISEHLCIRWQQWIAHFPQLDTLRIPRCYFSSPFPKNFDRLEVHVLVDASDSTYACVAYYRLETENGVQVSLICAKTKVAPLKVLSIPRLELKAAVLGVRILESIQGYHTYQISRRFLWSDSSTVLAWIRSEHRRYNKFVAVRIGEILTVTDVKEWKWVPSGMNSADLATKWKKGPNFSSTSSWFSGPSFLHQSEEFWPQQTLSTTTCEELRPSLSHVTTSPLIDASRFSQWSRLHRSMGFVFRFIENLRRKRRGADLQLGVLHQDELQKAEVILWKIAQAEAFPEEIAILSETQGSPNTRHRRVAKSSPIYKNWPFLDQHGVLRLRGRVGAATFAPAEAKFPAILPRQHPITFLITDWYHRRFRHANRETITNEMRQRFEIAKLRSLVAKVARDCMMCRIKQALPCPPVMAPLPAARLQAFVRPFTFVGVDYFGPILVRVGRSNVKRWVALFTCLTVRAVHLEVVYSLSTESCVMAVRRFISRRGSPAEFHSDNATCFQGANKELQKEIEKRNNGLAATFTTTKTRWSFIPPSAPHMGGAWERLVRSVKVAIGTIADAPRKPDDEVLETVLLEAEALINARPLTYIPLESADEEALTPNHFLLGTSNGDKLLPTEPVESPVCDQ</sequence>
<keyword evidence="5" id="KW-0175">Coiled coil</keyword>
<dbReference type="Pfam" id="PF03564">
    <property type="entry name" value="DUF1759"/>
    <property type="match status" value="1"/>
</dbReference>
<dbReference type="SMART" id="SM00249">
    <property type="entry name" value="PHD"/>
    <property type="match status" value="1"/>
</dbReference>
<evidence type="ECO:0008006" key="11">
    <source>
        <dbReference type="Google" id="ProtNLM"/>
    </source>
</evidence>
<dbReference type="PROSITE" id="PS50994">
    <property type="entry name" value="INTEGRASE"/>
    <property type="match status" value="1"/>
</dbReference>
<dbReference type="CDD" id="cd15489">
    <property type="entry name" value="PHD_SF"/>
    <property type="match status" value="1"/>
</dbReference>
<dbReference type="InterPro" id="IPR013083">
    <property type="entry name" value="Znf_RING/FYVE/PHD"/>
</dbReference>
<feature type="domain" description="PHD-type" evidence="7">
    <location>
        <begin position="9"/>
        <end position="59"/>
    </location>
</feature>
<feature type="region of interest" description="Disordered" evidence="6">
    <location>
        <begin position="292"/>
        <end position="311"/>
    </location>
</feature>
<feature type="coiled-coil region" evidence="5">
    <location>
        <begin position="106"/>
        <end position="160"/>
    </location>
</feature>
<dbReference type="Pfam" id="PF05380">
    <property type="entry name" value="Peptidase_A17"/>
    <property type="match status" value="1"/>
</dbReference>
<evidence type="ECO:0000256" key="5">
    <source>
        <dbReference type="SAM" id="Coils"/>
    </source>
</evidence>
<reference evidence="9" key="2">
    <citation type="submission" date="2025-05" db="UniProtKB">
        <authorList>
            <consortium name="EnsemblMetazoa"/>
        </authorList>
    </citation>
    <scope>IDENTIFICATION</scope>
    <source>
        <strain evidence="9">Foshan</strain>
    </source>
</reference>
<evidence type="ECO:0000259" key="7">
    <source>
        <dbReference type="PROSITE" id="PS50016"/>
    </source>
</evidence>
<evidence type="ECO:0000313" key="10">
    <source>
        <dbReference type="Proteomes" id="UP000069940"/>
    </source>
</evidence>
<keyword evidence="2 4" id="KW-0863">Zinc-finger</keyword>
<proteinExistence type="predicted"/>
<feature type="region of interest" description="Disordered" evidence="6">
    <location>
        <begin position="257"/>
        <end position="276"/>
    </location>
</feature>
<dbReference type="SUPFAM" id="SSF53098">
    <property type="entry name" value="Ribonuclease H-like"/>
    <property type="match status" value="1"/>
</dbReference>
<dbReference type="EnsemblMetazoa" id="AALFPA23_024748.R36882">
    <property type="protein sequence ID" value="AALFPA23_024748.P36882"/>
    <property type="gene ID" value="AALFPA23_024748"/>
</dbReference>
<dbReference type="Pfam" id="PF00628">
    <property type="entry name" value="PHD"/>
    <property type="match status" value="1"/>
</dbReference>
<dbReference type="Proteomes" id="UP000069940">
    <property type="component" value="Unassembled WGS sequence"/>
</dbReference>
<organism evidence="9 10">
    <name type="scientific">Aedes albopictus</name>
    <name type="common">Asian tiger mosquito</name>
    <name type="synonym">Stegomyia albopicta</name>
    <dbReference type="NCBI Taxonomy" id="7160"/>
    <lineage>
        <taxon>Eukaryota</taxon>
        <taxon>Metazoa</taxon>
        <taxon>Ecdysozoa</taxon>
        <taxon>Arthropoda</taxon>
        <taxon>Hexapoda</taxon>
        <taxon>Insecta</taxon>
        <taxon>Pterygota</taxon>
        <taxon>Neoptera</taxon>
        <taxon>Endopterygota</taxon>
        <taxon>Diptera</taxon>
        <taxon>Nematocera</taxon>
        <taxon>Culicoidea</taxon>
        <taxon>Culicidae</taxon>
        <taxon>Culicinae</taxon>
        <taxon>Aedini</taxon>
        <taxon>Aedes</taxon>
        <taxon>Stegomyia</taxon>
    </lineage>
</organism>
<evidence type="ECO:0000313" key="9">
    <source>
        <dbReference type="EnsemblMetazoa" id="AALFPA23_024748.P36882"/>
    </source>
</evidence>
<evidence type="ECO:0000256" key="6">
    <source>
        <dbReference type="SAM" id="MobiDB-lite"/>
    </source>
</evidence>
<feature type="compositionally biased region" description="Basic and acidic residues" evidence="6">
    <location>
        <begin position="632"/>
        <end position="641"/>
    </location>
</feature>
<feature type="region of interest" description="Disordered" evidence="6">
    <location>
        <begin position="67"/>
        <end position="101"/>
    </location>
</feature>
<dbReference type="InterPro" id="IPR019787">
    <property type="entry name" value="Znf_PHD-finger"/>
</dbReference>
<dbReference type="InterPro" id="IPR008042">
    <property type="entry name" value="Retrotrans_Pao"/>
</dbReference>
<dbReference type="GeneID" id="134290259"/>
<name>A0ABM2A5U8_AEDAL</name>
<evidence type="ECO:0000256" key="2">
    <source>
        <dbReference type="ARBA" id="ARBA00022771"/>
    </source>
</evidence>
<dbReference type="InterPro" id="IPR001584">
    <property type="entry name" value="Integrase_cat-core"/>
</dbReference>
<dbReference type="SUPFAM" id="SSF57903">
    <property type="entry name" value="FYVE/PHD zinc finger"/>
    <property type="match status" value="1"/>
</dbReference>
<dbReference type="PROSITE" id="PS50016">
    <property type="entry name" value="ZF_PHD_2"/>
    <property type="match status" value="1"/>
</dbReference>
<feature type="region of interest" description="Disordered" evidence="6">
    <location>
        <begin position="621"/>
        <end position="652"/>
    </location>
</feature>
<feature type="region of interest" description="Disordered" evidence="6">
    <location>
        <begin position="226"/>
        <end position="249"/>
    </location>
</feature>
<protein>
    <recommendedName>
        <fullName evidence="11">Integrase catalytic domain-containing protein</fullName>
    </recommendedName>
</protein>
<feature type="compositionally biased region" description="Low complexity" evidence="6">
    <location>
        <begin position="82"/>
        <end position="101"/>
    </location>
</feature>
<dbReference type="InterPro" id="IPR012337">
    <property type="entry name" value="RNaseH-like_sf"/>
</dbReference>
<feature type="region of interest" description="Disordered" evidence="6">
    <location>
        <begin position="1895"/>
        <end position="1914"/>
    </location>
</feature>
<dbReference type="InterPro" id="IPR001965">
    <property type="entry name" value="Znf_PHD"/>
</dbReference>
<dbReference type="InterPro" id="IPR036397">
    <property type="entry name" value="RNaseH_sf"/>
</dbReference>
<dbReference type="PANTHER" id="PTHR47331">
    <property type="entry name" value="PHD-TYPE DOMAIN-CONTAINING PROTEIN"/>
    <property type="match status" value="1"/>
</dbReference>
<accession>A0ABM2A5U8</accession>
<dbReference type="RefSeq" id="XP_062713342.1">
    <property type="nucleotide sequence ID" value="XM_062857358.1"/>
</dbReference>
<evidence type="ECO:0000256" key="4">
    <source>
        <dbReference type="PROSITE-ProRule" id="PRU00146"/>
    </source>
</evidence>
<dbReference type="Gene3D" id="3.30.40.10">
    <property type="entry name" value="Zinc/RING finger domain, C3HC4 (zinc finger)"/>
    <property type="match status" value="1"/>
</dbReference>
<evidence type="ECO:0000259" key="8">
    <source>
        <dbReference type="PROSITE" id="PS50994"/>
    </source>
</evidence>
<evidence type="ECO:0000256" key="3">
    <source>
        <dbReference type="ARBA" id="ARBA00022833"/>
    </source>
</evidence>
<keyword evidence="3" id="KW-0862">Zinc</keyword>
<dbReference type="Gene3D" id="3.30.420.10">
    <property type="entry name" value="Ribonuclease H-like superfamily/Ribonuclease H"/>
    <property type="match status" value="1"/>
</dbReference>
<dbReference type="InterPro" id="IPR005312">
    <property type="entry name" value="DUF1759"/>
</dbReference>
<evidence type="ECO:0000256" key="1">
    <source>
        <dbReference type="ARBA" id="ARBA00022723"/>
    </source>
</evidence>
<keyword evidence="1" id="KW-0479">Metal-binding</keyword>
<reference evidence="10" key="1">
    <citation type="journal article" date="2015" name="Proc. Natl. Acad. Sci. U.S.A.">
        <title>Genome sequence of the Asian Tiger mosquito, Aedes albopictus, reveals insights into its biology, genetics, and evolution.</title>
        <authorList>
            <person name="Chen X.G."/>
            <person name="Jiang X."/>
            <person name="Gu J."/>
            <person name="Xu M."/>
            <person name="Wu Y."/>
            <person name="Deng Y."/>
            <person name="Zhang C."/>
            <person name="Bonizzoni M."/>
            <person name="Dermauw W."/>
            <person name="Vontas J."/>
            <person name="Armbruster P."/>
            <person name="Huang X."/>
            <person name="Yang Y."/>
            <person name="Zhang H."/>
            <person name="He W."/>
            <person name="Peng H."/>
            <person name="Liu Y."/>
            <person name="Wu K."/>
            <person name="Chen J."/>
            <person name="Lirakis M."/>
            <person name="Topalis P."/>
            <person name="Van Leeuwen T."/>
            <person name="Hall A.B."/>
            <person name="Jiang X."/>
            <person name="Thorpe C."/>
            <person name="Mueller R.L."/>
            <person name="Sun C."/>
            <person name="Waterhouse R.M."/>
            <person name="Yan G."/>
            <person name="Tu Z.J."/>
            <person name="Fang X."/>
            <person name="James A.A."/>
        </authorList>
    </citation>
    <scope>NUCLEOTIDE SEQUENCE [LARGE SCALE GENOMIC DNA]</scope>
    <source>
        <strain evidence="10">Foshan</strain>
    </source>
</reference>
<keyword evidence="10" id="KW-1185">Reference proteome</keyword>
<feature type="domain" description="Integrase catalytic" evidence="8">
    <location>
        <begin position="1710"/>
        <end position="1896"/>
    </location>
</feature>
<dbReference type="InterPro" id="IPR011011">
    <property type="entry name" value="Znf_FYVE_PHD"/>
</dbReference>